<organism evidence="1 2">
    <name type="scientific">Acrasis kona</name>
    <dbReference type="NCBI Taxonomy" id="1008807"/>
    <lineage>
        <taxon>Eukaryota</taxon>
        <taxon>Discoba</taxon>
        <taxon>Heterolobosea</taxon>
        <taxon>Tetramitia</taxon>
        <taxon>Eutetramitia</taxon>
        <taxon>Acrasidae</taxon>
        <taxon>Acrasis</taxon>
    </lineage>
</organism>
<protein>
    <submittedName>
        <fullName evidence="1">Uncharacterized protein</fullName>
    </submittedName>
</protein>
<comment type="caution">
    <text evidence="1">The sequence shown here is derived from an EMBL/GenBank/DDBJ whole genome shotgun (WGS) entry which is preliminary data.</text>
</comment>
<dbReference type="AlphaFoldDB" id="A0AAW2YQV0"/>
<name>A0AAW2YQV0_9EUKA</name>
<reference evidence="1 2" key="1">
    <citation type="submission" date="2024-03" db="EMBL/GenBank/DDBJ databases">
        <title>The Acrasis kona genome and developmental transcriptomes reveal deep origins of eukaryotic multicellular pathways.</title>
        <authorList>
            <person name="Sheikh S."/>
            <person name="Fu C.-J."/>
            <person name="Brown M.W."/>
            <person name="Baldauf S.L."/>
        </authorList>
    </citation>
    <scope>NUCLEOTIDE SEQUENCE [LARGE SCALE GENOMIC DNA]</scope>
    <source>
        <strain evidence="1 2">ATCC MYA-3509</strain>
    </source>
</reference>
<evidence type="ECO:0000313" key="2">
    <source>
        <dbReference type="Proteomes" id="UP001431209"/>
    </source>
</evidence>
<evidence type="ECO:0000313" key="1">
    <source>
        <dbReference type="EMBL" id="KAL0479326.1"/>
    </source>
</evidence>
<dbReference type="EMBL" id="JAOPGA020000536">
    <property type="protein sequence ID" value="KAL0479326.1"/>
    <property type="molecule type" value="Genomic_DNA"/>
</dbReference>
<sequence>MVRSPNLSRQCHLPNFEMNAMNITKETAQRLYEEKCLHNSNALNDDVLLVRKEALVKSLFISFGMQPCSLRREVPESKKVYVISILTGPTKDYHVMIVGENSFINYQKVLGDWSQEFYPEGVTFEHILATPPSKFSQLECLKEILKQFPILVGNFEVMMDDGNTLGCNCIGMALFINTKVRNPADTKFNQLKKVHHLLN</sequence>
<keyword evidence="2" id="KW-1185">Reference proteome</keyword>
<dbReference type="Proteomes" id="UP001431209">
    <property type="component" value="Unassembled WGS sequence"/>
</dbReference>
<proteinExistence type="predicted"/>
<accession>A0AAW2YQV0</accession>
<gene>
    <name evidence="1" type="ORF">AKO1_007619</name>
</gene>